<proteinExistence type="predicted"/>
<organism evidence="1">
    <name type="scientific">uncultured bacterium</name>
    <name type="common">gcode 4</name>
    <dbReference type="NCBI Taxonomy" id="1234023"/>
    <lineage>
        <taxon>Bacteria</taxon>
        <taxon>environmental samples</taxon>
    </lineage>
</organism>
<dbReference type="EMBL" id="AMFJ01000188">
    <property type="protein sequence ID" value="EKE29341.1"/>
    <property type="molecule type" value="Genomic_DNA"/>
</dbReference>
<gene>
    <name evidence="1" type="ORF">ACD_2C00188G0004</name>
</gene>
<reference evidence="1" key="1">
    <citation type="journal article" date="2012" name="Science">
        <title>Fermentation, hydrogen, and sulfur metabolism in multiple uncultivated bacterial phyla.</title>
        <authorList>
            <person name="Wrighton K.C."/>
            <person name="Thomas B.C."/>
            <person name="Sharon I."/>
            <person name="Miller C.S."/>
            <person name="Castelle C.J."/>
            <person name="VerBerkmoes N.C."/>
            <person name="Wilkins M.J."/>
            <person name="Hettich R.L."/>
            <person name="Lipton M.S."/>
            <person name="Williams K.H."/>
            <person name="Long P.E."/>
            <person name="Banfield J.F."/>
        </authorList>
    </citation>
    <scope>NUCLEOTIDE SEQUENCE [LARGE SCALE GENOMIC DNA]</scope>
</reference>
<accession>K2FDX7</accession>
<dbReference type="AlphaFoldDB" id="K2FDX7"/>
<sequence>MHTEEEQNKTTEHWFIIWDEKFTVRDENELWLIFEMMNWDPEVSPILHWNIIMELDEELMSLIKTYRGLINCLKSLNEKNSFLLLFKISDILSEIVLDSRELWEILAKIGEEWNKLRLIKQMRNRWLTRLITSSQDLLNIIEWVYESAERQTLDILWAETIRWLFVSPQDVYNILHYLNSENKDYLIDMIWLYEISKKIRNWEDFLLILKWISYNKISSFLSLYSKRMILELFKTDKEFTIFLMRLSDRKEEIFLEYMWINKN</sequence>
<protein>
    <submittedName>
        <fullName evidence="1">Uncharacterized protein</fullName>
    </submittedName>
</protein>
<name>K2FDX7_9BACT</name>
<evidence type="ECO:0000313" key="1">
    <source>
        <dbReference type="EMBL" id="EKE29341.1"/>
    </source>
</evidence>
<comment type="caution">
    <text evidence="1">The sequence shown here is derived from an EMBL/GenBank/DDBJ whole genome shotgun (WGS) entry which is preliminary data.</text>
</comment>